<protein>
    <submittedName>
        <fullName evidence="1">Uncharacterized protein</fullName>
    </submittedName>
</protein>
<dbReference type="EMBL" id="LEKV01007386">
    <property type="protein sequence ID" value="KVG93631.1"/>
    <property type="molecule type" value="Genomic_DNA"/>
</dbReference>
<dbReference type="AlphaFoldDB" id="A0A103SSN2"/>
<comment type="caution">
    <text evidence="1">The sequence shown here is derived from an EMBL/GenBank/DDBJ whole genome shotgun (WGS) entry which is preliminary data.</text>
</comment>
<proteinExistence type="predicted"/>
<accession>A0A103SSN2</accession>
<reference evidence="1 2" key="1">
    <citation type="journal article" date="2016" name="Sci. Rep.">
        <title>The genome sequence of the outbreeding globe artichoke constructed de novo incorporating a phase-aware low-pass sequencing strategy of F1 progeny.</title>
        <authorList>
            <person name="Scaglione D."/>
            <person name="Reyes-Chin-Wo S."/>
            <person name="Acquadro A."/>
            <person name="Froenicke L."/>
            <person name="Portis E."/>
            <person name="Beitel C."/>
            <person name="Tirone M."/>
            <person name="Mauro R."/>
            <person name="Lo Monaco A."/>
            <person name="Mauromicale G."/>
            <person name="Faccioli P."/>
            <person name="Cattivelli L."/>
            <person name="Rieseberg L."/>
            <person name="Michelmore R."/>
            <person name="Lanteri S."/>
        </authorList>
    </citation>
    <scope>NUCLEOTIDE SEQUENCE [LARGE SCALE GENOMIC DNA]</scope>
    <source>
        <strain evidence="1">2C</strain>
    </source>
</reference>
<gene>
    <name evidence="1" type="ORF">Ccrd_026084</name>
</gene>
<organism evidence="1 2">
    <name type="scientific">Cynara cardunculus var. scolymus</name>
    <name type="common">Globe artichoke</name>
    <name type="synonym">Cynara scolymus</name>
    <dbReference type="NCBI Taxonomy" id="59895"/>
    <lineage>
        <taxon>Eukaryota</taxon>
        <taxon>Viridiplantae</taxon>
        <taxon>Streptophyta</taxon>
        <taxon>Embryophyta</taxon>
        <taxon>Tracheophyta</taxon>
        <taxon>Spermatophyta</taxon>
        <taxon>Magnoliopsida</taxon>
        <taxon>eudicotyledons</taxon>
        <taxon>Gunneridae</taxon>
        <taxon>Pentapetalae</taxon>
        <taxon>asterids</taxon>
        <taxon>campanulids</taxon>
        <taxon>Asterales</taxon>
        <taxon>Asteraceae</taxon>
        <taxon>Carduoideae</taxon>
        <taxon>Cardueae</taxon>
        <taxon>Carduinae</taxon>
        <taxon>Cynara</taxon>
    </lineage>
</organism>
<evidence type="ECO:0000313" key="2">
    <source>
        <dbReference type="Proteomes" id="UP000243975"/>
    </source>
</evidence>
<name>A0A103SSN2_CYNCS</name>
<keyword evidence="2" id="KW-1185">Reference proteome</keyword>
<evidence type="ECO:0000313" key="1">
    <source>
        <dbReference type="EMBL" id="KVG93631.1"/>
    </source>
</evidence>
<dbReference type="Gramene" id="KVG93631">
    <property type="protein sequence ID" value="KVG93631"/>
    <property type="gene ID" value="Ccrd_026084"/>
</dbReference>
<dbReference type="Proteomes" id="UP000243975">
    <property type="component" value="Unassembled WGS sequence"/>
</dbReference>
<sequence>MSILYANCSQDPINGVYQTSDQFWFCVEETYNNENDTTWTVHPKKKATRKLHASNRQWKNRHQGGASNVDILGQAKQMLSEDPKFKNGWKFDHVCSIIKDFEKFQDENTRTKQIPI</sequence>